<protein>
    <recommendedName>
        <fullName evidence="4">DUF4806 domain-containing protein</fullName>
    </recommendedName>
</protein>
<feature type="compositionally biased region" description="Acidic residues" evidence="1">
    <location>
        <begin position="108"/>
        <end position="124"/>
    </location>
</feature>
<name>A0ABD2W7S6_9HYME</name>
<reference evidence="2 3" key="1">
    <citation type="journal article" date="2024" name="bioRxiv">
        <title>A reference genome for Trichogramma kaykai: A tiny desert-dwelling parasitoid wasp with competing sex-ratio distorters.</title>
        <authorList>
            <person name="Culotta J."/>
            <person name="Lindsey A.R."/>
        </authorList>
    </citation>
    <scope>NUCLEOTIDE SEQUENCE [LARGE SCALE GENOMIC DNA]</scope>
    <source>
        <strain evidence="2 3">KSX58</strain>
    </source>
</reference>
<feature type="compositionally biased region" description="Acidic residues" evidence="1">
    <location>
        <begin position="936"/>
        <end position="947"/>
    </location>
</feature>
<feature type="compositionally biased region" description="Low complexity" evidence="1">
    <location>
        <begin position="533"/>
        <end position="591"/>
    </location>
</feature>
<feature type="compositionally biased region" description="Acidic residues" evidence="1">
    <location>
        <begin position="899"/>
        <end position="920"/>
    </location>
</feature>
<feature type="region of interest" description="Disordered" evidence="1">
    <location>
        <begin position="102"/>
        <end position="124"/>
    </location>
</feature>
<feature type="region of interest" description="Disordered" evidence="1">
    <location>
        <begin position="529"/>
        <end position="591"/>
    </location>
</feature>
<evidence type="ECO:0000256" key="1">
    <source>
        <dbReference type="SAM" id="MobiDB-lite"/>
    </source>
</evidence>
<dbReference type="Proteomes" id="UP001627154">
    <property type="component" value="Unassembled WGS sequence"/>
</dbReference>
<organism evidence="2 3">
    <name type="scientific">Trichogramma kaykai</name>
    <dbReference type="NCBI Taxonomy" id="54128"/>
    <lineage>
        <taxon>Eukaryota</taxon>
        <taxon>Metazoa</taxon>
        <taxon>Ecdysozoa</taxon>
        <taxon>Arthropoda</taxon>
        <taxon>Hexapoda</taxon>
        <taxon>Insecta</taxon>
        <taxon>Pterygota</taxon>
        <taxon>Neoptera</taxon>
        <taxon>Endopterygota</taxon>
        <taxon>Hymenoptera</taxon>
        <taxon>Apocrita</taxon>
        <taxon>Proctotrupomorpha</taxon>
        <taxon>Chalcidoidea</taxon>
        <taxon>Trichogrammatidae</taxon>
        <taxon>Trichogramma</taxon>
    </lineage>
</organism>
<comment type="caution">
    <text evidence="2">The sequence shown here is derived from an EMBL/GenBank/DDBJ whole genome shotgun (WGS) entry which is preliminary data.</text>
</comment>
<feature type="compositionally biased region" description="Polar residues" evidence="1">
    <location>
        <begin position="607"/>
        <end position="617"/>
    </location>
</feature>
<dbReference type="PANTHER" id="PTHR33053:SF24">
    <property type="entry name" value="TRANSPOSASE DOMAIN-CONTAINING PROTEIN"/>
    <property type="match status" value="1"/>
</dbReference>
<proteinExistence type="predicted"/>
<dbReference type="AlphaFoldDB" id="A0ABD2W7S6"/>
<gene>
    <name evidence="2" type="ORF">TKK_015406</name>
</gene>
<evidence type="ECO:0000313" key="2">
    <source>
        <dbReference type="EMBL" id="KAL3389135.1"/>
    </source>
</evidence>
<keyword evidence="3" id="KW-1185">Reference proteome</keyword>
<dbReference type="EMBL" id="JBJJXI010000123">
    <property type="protein sequence ID" value="KAL3389135.1"/>
    <property type="molecule type" value="Genomic_DNA"/>
</dbReference>
<feature type="compositionally biased region" description="Basic and acidic residues" evidence="1">
    <location>
        <begin position="886"/>
        <end position="898"/>
    </location>
</feature>
<accession>A0ABD2W7S6</accession>
<evidence type="ECO:0008006" key="4">
    <source>
        <dbReference type="Google" id="ProtNLM"/>
    </source>
</evidence>
<sequence length="947" mass="106729">MQSVQQGFYNLIISIMRSFISRKNRRDLNPDYLKRLNSGLLAARKKELISRQLEIQNLNVVNTPDLPQQNSNDFYVRNENDFCDHNDERYNPYYVDEINVSNQCSGSSDDDSEYSEYSDSSDDETDTLIDFEKRLGDAFLSTNMTHVQMKKILDVLHTHPCFSNLPKDPRTILKTPRDSAPIQLIAGGEYLHLGFEVAVELILNSTPSNFIPPTLLIDFFTDEACLDKRSNIRIWPIEIRIPNISHCEPEIVGVWKGDKKPTSAVELMKPFVDDVLVVLEAGGTVLYNNIKIPFQIRCFIADSPARAFIINHMGHNSRFPCCKCWIEGDYLHNSRVMVFPGIDHPLRSSESYKNKVDGEHHKEGEGVMEKILAGLVNGKYAESVKLSKINKLILDARLSEITKFCPRDFARKPTKIDKHSNFKATEFRQILLYSGAAIFSGIVREDVLVHYFLFQSAMRIYLSTDPSQELLNSAEFFIKLFIQSSEKVYGLEFLTETMPPKRPAGTGASNLFGNIMFMENAMHEHAKKRKTVNLTKSSNVSTKSSSSALSKSLSVSSKPSSISSKPSSASSKPSSGVSKSSSILSKLPSKGVLPSKKNLSHALINGQVPSEDSTVPGQPSYGYDSHTTSSLNHSLPPSSTLQPLNQNLSFSNRFDLLAQSPSSLGNKDVQSTNNLSVLPSASGQVMNKVIPSSRIVNPPKTNMLNLNKLSEKVDEIYERQDILLKAIMDIREGQRKEMEILEKIAKKKRGKVGEMPTFLPFESVASLMEFDTVASETDYDALVGYFEYISGVNIHDHCTRMISDGLALSETLLKSITWKGATKKYKLETSRFAEACKDAATRNDNFKDPTDLEFGEAMKACLKNYKEKLRRHLQDEESASIRKIRPREAIPREHQEDRVDPDDDQVLGQASEEEIDEESEQSYPEIPEDVFTRYEEQEDDEEDTEEI</sequence>
<dbReference type="PANTHER" id="PTHR33053">
    <property type="entry name" value="PROTEIN, PUTATIVE-RELATED"/>
    <property type="match status" value="1"/>
</dbReference>
<feature type="compositionally biased region" description="Polar residues" evidence="1">
    <location>
        <begin position="625"/>
        <end position="641"/>
    </location>
</feature>
<evidence type="ECO:0000313" key="3">
    <source>
        <dbReference type="Proteomes" id="UP001627154"/>
    </source>
</evidence>
<feature type="region of interest" description="Disordered" evidence="1">
    <location>
        <begin position="876"/>
        <end position="947"/>
    </location>
</feature>
<feature type="region of interest" description="Disordered" evidence="1">
    <location>
        <begin position="605"/>
        <end position="641"/>
    </location>
</feature>